<accession>N6V775</accession>
<dbReference type="PROSITE" id="PS50106">
    <property type="entry name" value="PDZ"/>
    <property type="match status" value="1"/>
</dbReference>
<comment type="caution">
    <text evidence="12">The sequence shown here is derived from an EMBL/GenBank/DDBJ whole genome shotgun (WGS) entry which is preliminary data.</text>
</comment>
<dbReference type="STRING" id="363754.RHSP_15315"/>
<dbReference type="PATRIC" id="fig|363754.4.peg.3102"/>
<dbReference type="SUPFAM" id="SSF50494">
    <property type="entry name" value="Trypsin-like serine proteases"/>
    <property type="match status" value="1"/>
</dbReference>
<comment type="subcellular location">
    <subcellularLocation>
        <location evidence="1">Periplasm</location>
    </subcellularLocation>
</comment>
<dbReference type="GO" id="GO:0042597">
    <property type="term" value="C:periplasmic space"/>
    <property type="evidence" value="ECO:0007669"/>
    <property type="project" value="UniProtKB-SubCell"/>
</dbReference>
<dbReference type="InterPro" id="IPR041489">
    <property type="entry name" value="PDZ_6"/>
</dbReference>
<evidence type="ECO:0000256" key="6">
    <source>
        <dbReference type="ARBA" id="ARBA00022764"/>
    </source>
</evidence>
<keyword evidence="5" id="KW-0677">Repeat</keyword>
<evidence type="ECO:0000256" key="4">
    <source>
        <dbReference type="ARBA" id="ARBA00022729"/>
    </source>
</evidence>
<dbReference type="SUPFAM" id="SSF50156">
    <property type="entry name" value="PDZ domain-like"/>
    <property type="match status" value="2"/>
</dbReference>
<evidence type="ECO:0000259" key="11">
    <source>
        <dbReference type="PROSITE" id="PS50106"/>
    </source>
</evidence>
<dbReference type="PANTHER" id="PTHR22939:SF129">
    <property type="entry name" value="SERINE PROTEASE HTRA2, MITOCHONDRIAL"/>
    <property type="match status" value="1"/>
</dbReference>
<dbReference type="AlphaFoldDB" id="N6V775"/>
<dbReference type="SMART" id="SM00228">
    <property type="entry name" value="PDZ"/>
    <property type="match status" value="2"/>
</dbReference>
<evidence type="ECO:0000256" key="2">
    <source>
        <dbReference type="ARBA" id="ARBA00010541"/>
    </source>
</evidence>
<dbReference type="InterPro" id="IPR009003">
    <property type="entry name" value="Peptidase_S1_PA"/>
</dbReference>
<feature type="active site" description="Charge relay system" evidence="9">
    <location>
        <position position="338"/>
    </location>
</feature>
<evidence type="ECO:0000313" key="12">
    <source>
        <dbReference type="EMBL" id="ENN86897.1"/>
    </source>
</evidence>
<feature type="active site" description="Charge relay system" evidence="9">
    <location>
        <position position="233"/>
    </location>
</feature>
<comment type="similarity">
    <text evidence="2">Belongs to the peptidase S1C family.</text>
</comment>
<evidence type="ECO:0000256" key="7">
    <source>
        <dbReference type="ARBA" id="ARBA00022801"/>
    </source>
</evidence>
<name>N6V775_9HYPH</name>
<protein>
    <submittedName>
        <fullName evidence="12">Putative protease DegQ</fullName>
    </submittedName>
</protein>
<evidence type="ECO:0000313" key="13">
    <source>
        <dbReference type="Proteomes" id="UP000012429"/>
    </source>
</evidence>
<keyword evidence="4" id="KW-0732">Signal</keyword>
<dbReference type="GO" id="GO:0004252">
    <property type="term" value="F:serine-type endopeptidase activity"/>
    <property type="evidence" value="ECO:0007669"/>
    <property type="project" value="InterPro"/>
</dbReference>
<feature type="binding site" evidence="10">
    <location>
        <begin position="336"/>
        <end position="338"/>
    </location>
    <ligand>
        <name>substrate</name>
    </ligand>
</feature>
<dbReference type="Proteomes" id="UP000012429">
    <property type="component" value="Unassembled WGS sequence"/>
</dbReference>
<evidence type="ECO:0000256" key="9">
    <source>
        <dbReference type="PIRSR" id="PIRSR611782-1"/>
    </source>
</evidence>
<evidence type="ECO:0000256" key="3">
    <source>
        <dbReference type="ARBA" id="ARBA00022670"/>
    </source>
</evidence>
<dbReference type="InterPro" id="IPR011782">
    <property type="entry name" value="Pept_S1C_Do"/>
</dbReference>
<feature type="active site" description="Charge relay system" evidence="9">
    <location>
        <position position="263"/>
    </location>
</feature>
<dbReference type="Gene3D" id="2.30.42.10">
    <property type="match status" value="2"/>
</dbReference>
<dbReference type="InterPro" id="IPR001478">
    <property type="entry name" value="PDZ"/>
</dbReference>
<feature type="binding site" evidence="10">
    <location>
        <position position="233"/>
    </location>
    <ligand>
        <name>substrate</name>
    </ligand>
</feature>
<organism evidence="12 13">
    <name type="scientific">Rhizobium freirei PRF 81</name>
    <dbReference type="NCBI Taxonomy" id="363754"/>
    <lineage>
        <taxon>Bacteria</taxon>
        <taxon>Pseudomonadati</taxon>
        <taxon>Pseudomonadota</taxon>
        <taxon>Alphaproteobacteria</taxon>
        <taxon>Hyphomicrobiales</taxon>
        <taxon>Rhizobiaceae</taxon>
        <taxon>Rhizobium/Agrobacterium group</taxon>
        <taxon>Rhizobium</taxon>
    </lineage>
</organism>
<proteinExistence type="inferred from homology"/>
<feature type="domain" description="PDZ" evidence="11">
    <location>
        <begin position="376"/>
        <end position="452"/>
    </location>
</feature>
<sequence>MARRPESRSKVVTIFTSASLSALTSHIVFSSGFRFCASQSKLAAWEAPAMPKRVKKTAVARWFNRISGSLLTIPNAKCMTACFCSSSLFFITANVHLCFMLPPSFLSSVGRYNVVSRALKKEVFMQVLLKRTAVSMIALIMAMPLSAEAQTAKSVPQSQVQMQLSFAPLVKQTAGAVVNVYAERMVQRQSPFAGDPFFEQFFGQRMPNRTEKQSSLGSGVIVEANGTVITNNHVIDGADDIKIALSDGREFPCKVILKDDRVDLAVLKIQSKNESFPILPIANSDAVEVGDLVLAIGNPFGVGQTVTSGIVSALARNQVKNEVGFFIQTDASINPGNSGGALVNMNGELIALNTAIFSQGGGSNGIGFAIPANLVKVFLAAADRGDKSFERPYIGASFEPVTSDVAEALGLDKVRGALVTKVVDGGPAAKAGLKPGEVITALNNIPVEHPDALGYRLTTAGLGATVSLTVLDSGKEHQTTMTLAAAPESTPRDERAIEGNNPFSGATVANLSPRVADDLHMPPDATGVVIERLKSNSPADRLGFAVRDIVISINGVAINTTEILQKTVTSNPSFWRVEIERDGQRIRQFFR</sequence>
<dbReference type="InterPro" id="IPR001940">
    <property type="entry name" value="Peptidase_S1C"/>
</dbReference>
<feature type="binding site" evidence="10">
    <location>
        <position position="183"/>
    </location>
    <ligand>
        <name>substrate</name>
    </ligand>
</feature>
<dbReference type="PANTHER" id="PTHR22939">
    <property type="entry name" value="SERINE PROTEASE FAMILY S1C HTRA-RELATED"/>
    <property type="match status" value="1"/>
</dbReference>
<dbReference type="Pfam" id="PF13180">
    <property type="entry name" value="PDZ_2"/>
    <property type="match status" value="1"/>
</dbReference>
<dbReference type="Gene3D" id="2.40.10.120">
    <property type="match status" value="1"/>
</dbReference>
<evidence type="ECO:0000256" key="8">
    <source>
        <dbReference type="ARBA" id="ARBA00022825"/>
    </source>
</evidence>
<reference evidence="12 13" key="1">
    <citation type="journal article" date="2012" name="BMC Genomics">
        <title>Genomic basis of broad host range and environmental adaptability of Rhizobium tropici CIAT 899 and Rhizobium sp. PRF 81 which are used in inoculants for common bean (Phaseolus vulgaris L.).</title>
        <authorList>
            <person name="Ormeno-Orrillo E."/>
            <person name="Menna P."/>
            <person name="Almeida L.G."/>
            <person name="Ollero F.J."/>
            <person name="Nicolas M.F."/>
            <person name="Pains Rodrigues E."/>
            <person name="Shigueyoshi Nakatani A."/>
            <person name="Silva Batista J.S."/>
            <person name="Oliveira Chueire L.M."/>
            <person name="Souza R.C."/>
            <person name="Ribeiro Vasconcelos A.T."/>
            <person name="Megias M."/>
            <person name="Hungria M."/>
            <person name="Martinez-Romero E."/>
        </authorList>
    </citation>
    <scope>NUCLEOTIDE SEQUENCE [LARGE SCALE GENOMIC DNA]</scope>
    <source>
        <strain evidence="12 13">PRF 81</strain>
    </source>
</reference>
<evidence type="ECO:0000256" key="5">
    <source>
        <dbReference type="ARBA" id="ARBA00022737"/>
    </source>
</evidence>
<dbReference type="NCBIfam" id="TIGR02037">
    <property type="entry name" value="degP_htrA_DO"/>
    <property type="match status" value="1"/>
</dbReference>
<keyword evidence="3 12" id="KW-0645">Protease</keyword>
<dbReference type="EMBL" id="AQHN01000061">
    <property type="protein sequence ID" value="ENN86897.1"/>
    <property type="molecule type" value="Genomic_DNA"/>
</dbReference>
<dbReference type="GO" id="GO:0006508">
    <property type="term" value="P:proteolysis"/>
    <property type="evidence" value="ECO:0007669"/>
    <property type="project" value="UniProtKB-KW"/>
</dbReference>
<gene>
    <name evidence="12" type="primary">degQ</name>
    <name evidence="12" type="ORF">RHSP_15315</name>
</gene>
<evidence type="ECO:0000256" key="10">
    <source>
        <dbReference type="PIRSR" id="PIRSR611782-2"/>
    </source>
</evidence>
<dbReference type="MEROPS" id="S01.442"/>
<keyword evidence="13" id="KW-1185">Reference proteome</keyword>
<dbReference type="PRINTS" id="PR00834">
    <property type="entry name" value="PROTEASES2C"/>
</dbReference>
<dbReference type="Pfam" id="PF13365">
    <property type="entry name" value="Trypsin_2"/>
    <property type="match status" value="1"/>
</dbReference>
<dbReference type="InterPro" id="IPR036034">
    <property type="entry name" value="PDZ_sf"/>
</dbReference>
<keyword evidence="6" id="KW-0574">Periplasm</keyword>
<evidence type="ECO:0000256" key="1">
    <source>
        <dbReference type="ARBA" id="ARBA00004418"/>
    </source>
</evidence>
<dbReference type="Pfam" id="PF17820">
    <property type="entry name" value="PDZ_6"/>
    <property type="match status" value="1"/>
</dbReference>
<feature type="binding site" evidence="10">
    <location>
        <position position="263"/>
    </location>
    <ligand>
        <name>substrate</name>
    </ligand>
</feature>
<keyword evidence="8" id="KW-0720">Serine protease</keyword>
<keyword evidence="7" id="KW-0378">Hydrolase</keyword>